<feature type="non-terminal residue" evidence="1">
    <location>
        <position position="120"/>
    </location>
</feature>
<protein>
    <submittedName>
        <fullName evidence="1">Uncharacterized protein</fullName>
    </submittedName>
</protein>
<sequence length="120" mass="13803">MTDISVSYNSEIIAQLYADGSYYDMCPAAGQQNRQGTEETLLLTQLQQNYPGSDWSFELLQQFLHRGLRYGLYKRNCQENMGDQTRYFVNNGMVKVNSSNKVYADISPMICCPCTRNYQP</sequence>
<name>X0THP5_9ZZZZ</name>
<proteinExistence type="predicted"/>
<comment type="caution">
    <text evidence="1">The sequence shown here is derived from an EMBL/GenBank/DDBJ whole genome shotgun (WGS) entry which is preliminary data.</text>
</comment>
<dbReference type="EMBL" id="BARS01009504">
    <property type="protein sequence ID" value="GAF75610.1"/>
    <property type="molecule type" value="Genomic_DNA"/>
</dbReference>
<organism evidence="1">
    <name type="scientific">marine sediment metagenome</name>
    <dbReference type="NCBI Taxonomy" id="412755"/>
    <lineage>
        <taxon>unclassified sequences</taxon>
        <taxon>metagenomes</taxon>
        <taxon>ecological metagenomes</taxon>
    </lineage>
</organism>
<accession>X0THP5</accession>
<reference evidence="1" key="1">
    <citation type="journal article" date="2014" name="Front. Microbiol.">
        <title>High frequency of phylogenetically diverse reductive dehalogenase-homologous genes in deep subseafloor sedimentary metagenomes.</title>
        <authorList>
            <person name="Kawai M."/>
            <person name="Futagami T."/>
            <person name="Toyoda A."/>
            <person name="Takaki Y."/>
            <person name="Nishi S."/>
            <person name="Hori S."/>
            <person name="Arai W."/>
            <person name="Tsubouchi T."/>
            <person name="Morono Y."/>
            <person name="Uchiyama I."/>
            <person name="Ito T."/>
            <person name="Fujiyama A."/>
            <person name="Inagaki F."/>
            <person name="Takami H."/>
        </authorList>
    </citation>
    <scope>NUCLEOTIDE SEQUENCE</scope>
    <source>
        <strain evidence="1">Expedition CK06-06</strain>
    </source>
</reference>
<gene>
    <name evidence="1" type="ORF">S01H1_17864</name>
</gene>
<evidence type="ECO:0000313" key="1">
    <source>
        <dbReference type="EMBL" id="GAF75610.1"/>
    </source>
</evidence>
<dbReference type="AlphaFoldDB" id="X0THP5"/>